<dbReference type="SUPFAM" id="SSF46785">
    <property type="entry name" value="Winged helix' DNA-binding domain"/>
    <property type="match status" value="1"/>
</dbReference>
<accession>A0A7Y8GYK0</accession>
<keyword evidence="2" id="KW-1185">Reference proteome</keyword>
<dbReference type="EMBL" id="VYGV01000016">
    <property type="protein sequence ID" value="NWF47256.1"/>
    <property type="molecule type" value="Genomic_DNA"/>
</dbReference>
<dbReference type="AlphaFoldDB" id="A0A7Y8GYK0"/>
<comment type="caution">
    <text evidence="1">The sequence shown here is derived from an EMBL/GenBank/DDBJ whole genome shotgun (WGS) entry which is preliminary data.</text>
</comment>
<protein>
    <submittedName>
        <fullName evidence="1">BlaI/MecI/CopY family transcriptional regulator</fullName>
    </submittedName>
</protein>
<evidence type="ECO:0000313" key="1">
    <source>
        <dbReference type="EMBL" id="NWF47256.1"/>
    </source>
</evidence>
<reference evidence="1 2" key="1">
    <citation type="submission" date="2019-09" db="EMBL/GenBank/DDBJ databases">
        <title>Hydrogenophaga aromatica sp. nov., isolated from a para-xylene-degrading enrichment culture.</title>
        <authorList>
            <person name="Tancsics A."/>
            <person name="Banerjee S."/>
        </authorList>
    </citation>
    <scope>NUCLEOTIDE SEQUENCE [LARGE SCALE GENOMIC DNA]</scope>
    <source>
        <strain evidence="1 2">D2P1</strain>
    </source>
</reference>
<sequence length="367" mass="41115">MIDELRKSRAPDTNANGCWKGSNGHIHVEVKKTNSVRDVRGALLTLAFIIGQEPSKNQAVCVVVETRLSSGRLKEELVRFRQVIHPAIADRIHFLVGKGNPQEHIVNAFSGSMENAPAGFYDWLEELVAKERQDVYAHQLPPRQIVVAALAQLRLWNASPVTVKYLQETCRVSYPTVAAVLKELADLGWLEDSGERGVRLRYLTSGEWMELAREHARQRKVHLFTDPTGQNTPEQMVKRLASLREADKLPQTVRIGGVIGAAKHFPELDITAPPRLDLCVDRDPSRIASILDAGLLRKAKPDQRVALAIHVTSFPLDVSRWESKSQGHWASELECLADIMEMGYTREASEMAHHIALTNKETSTQHE</sequence>
<dbReference type="InterPro" id="IPR036390">
    <property type="entry name" value="WH_DNA-bd_sf"/>
</dbReference>
<name>A0A7Y8GYK0_9BURK</name>
<gene>
    <name evidence="1" type="ORF">F3K02_18645</name>
</gene>
<proteinExistence type="predicted"/>
<dbReference type="Proteomes" id="UP000545507">
    <property type="component" value="Unassembled WGS sequence"/>
</dbReference>
<evidence type="ECO:0000313" key="2">
    <source>
        <dbReference type="Proteomes" id="UP000545507"/>
    </source>
</evidence>
<dbReference type="RefSeq" id="WP_177137134.1">
    <property type="nucleotide sequence ID" value="NZ_VYGV01000016.1"/>
</dbReference>
<organism evidence="1 2">
    <name type="scientific">Hydrogenophaga aromaticivorans</name>
    <dbReference type="NCBI Taxonomy" id="2610898"/>
    <lineage>
        <taxon>Bacteria</taxon>
        <taxon>Pseudomonadati</taxon>
        <taxon>Pseudomonadota</taxon>
        <taxon>Betaproteobacteria</taxon>
        <taxon>Burkholderiales</taxon>
        <taxon>Comamonadaceae</taxon>
        <taxon>Hydrogenophaga</taxon>
    </lineage>
</organism>